<dbReference type="Gene3D" id="4.10.860.10">
    <property type="entry name" value="UVR domain"/>
    <property type="match status" value="1"/>
</dbReference>
<evidence type="ECO:0000256" key="4">
    <source>
        <dbReference type="ARBA" id="ARBA00022881"/>
    </source>
</evidence>
<sequence length="603" mass="69551">MMAINLDEIPDNPGVYTFIDKNGKILYVGKAISLKKRLSSYFNSSPKSPKTVQMLSLAHEVRYIITTNEVEALLLENNIIKNEKPKYNIRLKDAKSYPYIKLTEEEFQRIIITRDTSDKNALYFGPFVNVNSLRGILNEILKIFPIRTCSDGIFKKKKVCLNYQIKQCSGPCEEMISKEDYKKLVDEVKKLFTGKVSEIKENLKEKMFDYSKNLLFEEAAKIRDRINALDSLFTRQGVVINDEKSSDIFILKEDQKFKIICSLFIRNGKLLSVKTEFIDDDDFDISLYILQLYSITQQPPESIGIIVNDTLIKNSDPLIEAVYKTTGHKVSLMRSIDKKILEIGIENIEVEREFFLKKQDNLKKSLEKLSSLTNCDVNTIECVDISHLYGKNVVGASVCWSNGEFIKSRYRRYKITNETNDDFTAIYELMSRKANNILDGSEQRSDLYIIDGGIGQLNAALKAFKEKNLNAFIISISKGRSLKEQRFDSEETIASIHLPNRKNPVKPKRNDPMLLLIEKIRDEAHRFVINYMRKSYEKILLKSGILDVEGIGEKRLKKILSTYPDILDREITKEELSKNCNLPLTIAEKLIHYIKKIKDEVKK</sequence>
<feature type="domain" description="GIY-YIG" evidence="9">
    <location>
        <begin position="11"/>
        <end position="89"/>
    </location>
</feature>
<dbReference type="InterPro" id="IPR050066">
    <property type="entry name" value="UvrABC_protein_C"/>
</dbReference>
<evidence type="ECO:0000256" key="1">
    <source>
        <dbReference type="ARBA" id="ARBA00022490"/>
    </source>
</evidence>
<evidence type="ECO:0000256" key="5">
    <source>
        <dbReference type="ARBA" id="ARBA00023204"/>
    </source>
</evidence>
<reference evidence="11 12" key="1">
    <citation type="submission" date="2018-01" db="EMBL/GenBank/DDBJ databases">
        <title>Metagenomic assembled genomes from two thermal pools in the Uzon Caldera, Kamchatka, Russia.</title>
        <authorList>
            <person name="Wilkins L."/>
            <person name="Ettinger C."/>
        </authorList>
    </citation>
    <scope>NUCLEOTIDE SEQUENCE [LARGE SCALE GENOMIC DNA]</scope>
    <source>
        <strain evidence="11">ZAV-05</strain>
    </source>
</reference>
<dbReference type="SUPFAM" id="SSF82771">
    <property type="entry name" value="GIY-YIG endonuclease"/>
    <property type="match status" value="1"/>
</dbReference>
<protein>
    <recommendedName>
        <fullName evidence="7">UvrABC system protein C</fullName>
        <shortName evidence="7">Protein UvrC</shortName>
    </recommendedName>
    <alternativeName>
        <fullName evidence="7">Excinuclease ABC subunit C</fullName>
    </alternativeName>
</protein>
<dbReference type="InterPro" id="IPR000305">
    <property type="entry name" value="GIY-YIG_endonuc"/>
</dbReference>
<evidence type="ECO:0000256" key="7">
    <source>
        <dbReference type="HAMAP-Rule" id="MF_00203"/>
    </source>
</evidence>
<keyword evidence="6 7" id="KW-0742">SOS response</keyword>
<evidence type="ECO:0000313" key="12">
    <source>
        <dbReference type="Proteomes" id="UP000242881"/>
    </source>
</evidence>
<dbReference type="FunFam" id="3.40.1440.10:FF:000001">
    <property type="entry name" value="UvrABC system protein C"/>
    <property type="match status" value="1"/>
</dbReference>
<dbReference type="SUPFAM" id="SSF46600">
    <property type="entry name" value="C-terminal UvrC-binding domain of UvrB"/>
    <property type="match status" value="1"/>
</dbReference>
<dbReference type="GO" id="GO:0009432">
    <property type="term" value="P:SOS response"/>
    <property type="evidence" value="ECO:0007669"/>
    <property type="project" value="UniProtKB-UniRule"/>
</dbReference>
<evidence type="ECO:0000259" key="9">
    <source>
        <dbReference type="PROSITE" id="PS50164"/>
    </source>
</evidence>
<keyword evidence="3 7" id="KW-0228">DNA excision</keyword>
<evidence type="ECO:0000256" key="3">
    <source>
        <dbReference type="ARBA" id="ARBA00022769"/>
    </source>
</evidence>
<dbReference type="Proteomes" id="UP000242881">
    <property type="component" value="Unassembled WGS sequence"/>
</dbReference>
<keyword evidence="1 7" id="KW-0963">Cytoplasm</keyword>
<dbReference type="EMBL" id="PNIN01000075">
    <property type="protein sequence ID" value="PMP69360.1"/>
    <property type="molecule type" value="Genomic_DNA"/>
</dbReference>
<dbReference type="GO" id="GO:0003677">
    <property type="term" value="F:DNA binding"/>
    <property type="evidence" value="ECO:0007669"/>
    <property type="project" value="UniProtKB-UniRule"/>
</dbReference>
<comment type="caution">
    <text evidence="11">The sequence shown here is derived from an EMBL/GenBank/DDBJ whole genome shotgun (WGS) entry which is preliminary data.</text>
</comment>
<feature type="domain" description="UVR" evidence="8">
    <location>
        <begin position="197"/>
        <end position="232"/>
    </location>
</feature>
<dbReference type="InterPro" id="IPR001943">
    <property type="entry name" value="UVR_dom"/>
</dbReference>
<dbReference type="HAMAP" id="MF_00203">
    <property type="entry name" value="UvrC"/>
    <property type="match status" value="1"/>
</dbReference>
<keyword evidence="5 7" id="KW-0234">DNA repair</keyword>
<dbReference type="PROSITE" id="PS50164">
    <property type="entry name" value="GIY_YIG"/>
    <property type="match status" value="1"/>
</dbReference>
<evidence type="ECO:0000256" key="6">
    <source>
        <dbReference type="ARBA" id="ARBA00023236"/>
    </source>
</evidence>
<feature type="domain" description="UvrC family homology region profile" evidence="10">
    <location>
        <begin position="334"/>
        <end position="464"/>
    </location>
</feature>
<dbReference type="PROSITE" id="PS50151">
    <property type="entry name" value="UVR"/>
    <property type="match status" value="1"/>
</dbReference>
<keyword evidence="4 7" id="KW-0267">Excision nuclease</keyword>
<dbReference type="Gene3D" id="3.40.1440.10">
    <property type="entry name" value="GIY-YIG endonuclease"/>
    <property type="match status" value="1"/>
</dbReference>
<evidence type="ECO:0000313" key="11">
    <source>
        <dbReference type="EMBL" id="PMP69360.1"/>
    </source>
</evidence>
<dbReference type="GO" id="GO:0009381">
    <property type="term" value="F:excinuclease ABC activity"/>
    <property type="evidence" value="ECO:0007669"/>
    <property type="project" value="UniProtKB-UniRule"/>
</dbReference>
<dbReference type="InterPro" id="IPR038476">
    <property type="entry name" value="UvrC_RNase_H_dom_sf"/>
</dbReference>
<dbReference type="InterPro" id="IPR004791">
    <property type="entry name" value="UvrC"/>
</dbReference>
<comment type="subcellular location">
    <subcellularLocation>
        <location evidence="7">Cytoplasm</location>
    </subcellularLocation>
</comment>
<proteinExistence type="inferred from homology"/>
<organism evidence="11 12">
    <name type="scientific">Calditerrivibrio nitroreducens</name>
    <dbReference type="NCBI Taxonomy" id="477976"/>
    <lineage>
        <taxon>Bacteria</taxon>
        <taxon>Pseudomonadati</taxon>
        <taxon>Deferribacterota</taxon>
        <taxon>Deferribacteres</taxon>
        <taxon>Deferribacterales</taxon>
        <taxon>Calditerrivibrionaceae</taxon>
    </lineage>
</organism>
<dbReference type="GO" id="GO:0006289">
    <property type="term" value="P:nucleotide-excision repair"/>
    <property type="evidence" value="ECO:0007669"/>
    <property type="project" value="UniProtKB-UniRule"/>
</dbReference>
<evidence type="ECO:0000256" key="2">
    <source>
        <dbReference type="ARBA" id="ARBA00022763"/>
    </source>
</evidence>
<dbReference type="Pfam" id="PF01541">
    <property type="entry name" value="GIY-YIG"/>
    <property type="match status" value="1"/>
</dbReference>
<dbReference type="InterPro" id="IPR010994">
    <property type="entry name" value="RuvA_2-like"/>
</dbReference>
<dbReference type="CDD" id="cd10434">
    <property type="entry name" value="GIY-YIG_UvrC_Cho"/>
    <property type="match status" value="1"/>
</dbReference>
<dbReference type="Gene3D" id="3.30.420.340">
    <property type="entry name" value="UvrC, RNAse H endonuclease domain"/>
    <property type="match status" value="1"/>
</dbReference>
<dbReference type="AlphaFoldDB" id="A0A2J6WG96"/>
<evidence type="ECO:0000259" key="8">
    <source>
        <dbReference type="PROSITE" id="PS50151"/>
    </source>
</evidence>
<dbReference type="SMART" id="SM00465">
    <property type="entry name" value="GIYc"/>
    <property type="match status" value="1"/>
</dbReference>
<dbReference type="InterPro" id="IPR001162">
    <property type="entry name" value="UvrC_RNase_H_dom"/>
</dbReference>
<comment type="subunit">
    <text evidence="7">Interacts with UvrB in an incision complex.</text>
</comment>
<dbReference type="PANTHER" id="PTHR30562">
    <property type="entry name" value="UVRC/OXIDOREDUCTASE"/>
    <property type="match status" value="1"/>
</dbReference>
<name>A0A2J6WG96_9BACT</name>
<dbReference type="InterPro" id="IPR035901">
    <property type="entry name" value="GIY-YIG_endonuc_sf"/>
</dbReference>
<dbReference type="InterPro" id="IPR036876">
    <property type="entry name" value="UVR_dom_sf"/>
</dbReference>
<evidence type="ECO:0000259" key="10">
    <source>
        <dbReference type="PROSITE" id="PS50165"/>
    </source>
</evidence>
<dbReference type="InterPro" id="IPR047296">
    <property type="entry name" value="GIY-YIG_UvrC_Cho"/>
</dbReference>
<dbReference type="GO" id="GO:0009380">
    <property type="term" value="C:excinuclease repair complex"/>
    <property type="evidence" value="ECO:0007669"/>
    <property type="project" value="InterPro"/>
</dbReference>
<dbReference type="Pfam" id="PF08459">
    <property type="entry name" value="UvrC_RNaseH_dom"/>
    <property type="match status" value="1"/>
</dbReference>
<comment type="function">
    <text evidence="7">The UvrABC repair system catalyzes the recognition and processing of DNA lesions. UvrC both incises the 5' and 3' sides of the lesion. The N-terminal half is responsible for the 3' incision and the C-terminal half is responsible for the 5' incision.</text>
</comment>
<accession>A0A2J6WG96</accession>
<gene>
    <name evidence="7" type="primary">uvrC</name>
    <name evidence="11" type="ORF">C0187_07275</name>
</gene>
<comment type="similarity">
    <text evidence="7">Belongs to the UvrC family.</text>
</comment>
<dbReference type="SUPFAM" id="SSF47781">
    <property type="entry name" value="RuvA domain 2-like"/>
    <property type="match status" value="1"/>
</dbReference>
<dbReference type="PROSITE" id="PS50165">
    <property type="entry name" value="UVRC"/>
    <property type="match status" value="1"/>
</dbReference>
<dbReference type="Pfam" id="PF02151">
    <property type="entry name" value="UVR"/>
    <property type="match status" value="1"/>
</dbReference>
<dbReference type="NCBIfam" id="TIGR00194">
    <property type="entry name" value="uvrC"/>
    <property type="match status" value="1"/>
</dbReference>
<dbReference type="PANTHER" id="PTHR30562:SF1">
    <property type="entry name" value="UVRABC SYSTEM PROTEIN C"/>
    <property type="match status" value="1"/>
</dbReference>
<dbReference type="GO" id="GO:0005737">
    <property type="term" value="C:cytoplasm"/>
    <property type="evidence" value="ECO:0007669"/>
    <property type="project" value="UniProtKB-SubCell"/>
</dbReference>
<keyword evidence="2 7" id="KW-0227">DNA damage</keyword>